<feature type="region of interest" description="Disordered" evidence="1">
    <location>
        <begin position="163"/>
        <end position="185"/>
    </location>
</feature>
<keyword evidence="2" id="KW-1133">Transmembrane helix</keyword>
<accession>A0ABT3X4R7</accession>
<evidence type="ECO:0000256" key="1">
    <source>
        <dbReference type="SAM" id="MobiDB-lite"/>
    </source>
</evidence>
<dbReference type="Proteomes" id="UP001208017">
    <property type="component" value="Unassembled WGS sequence"/>
</dbReference>
<dbReference type="CDD" id="cd14360">
    <property type="entry name" value="UBA_NAC_like_bac"/>
    <property type="match status" value="1"/>
</dbReference>
<reference evidence="4 5" key="1">
    <citation type="submission" date="2022-11" db="EMBL/GenBank/DDBJ databases">
        <title>Study of microbial diversity in lake waters.</title>
        <authorList>
            <person name="Zhang J."/>
        </authorList>
    </citation>
    <scope>NUCLEOTIDE SEQUENCE [LARGE SCALE GENOMIC DNA]</scope>
    <source>
        <strain evidence="4 5">DT12</strain>
    </source>
</reference>
<keyword evidence="2" id="KW-0472">Membrane</keyword>
<name>A0ABT3X4R7_9BACL</name>
<dbReference type="InterPro" id="IPR025642">
    <property type="entry name" value="DUF4342"/>
</dbReference>
<feature type="compositionally biased region" description="Polar residues" evidence="1">
    <location>
        <begin position="171"/>
        <end position="185"/>
    </location>
</feature>
<organism evidence="4 5">
    <name type="scientific">Tumebacillus lacus</name>
    <dbReference type="NCBI Taxonomy" id="2995335"/>
    <lineage>
        <taxon>Bacteria</taxon>
        <taxon>Bacillati</taxon>
        <taxon>Bacillota</taxon>
        <taxon>Bacilli</taxon>
        <taxon>Bacillales</taxon>
        <taxon>Alicyclobacillaceae</taxon>
        <taxon>Tumebacillus</taxon>
    </lineage>
</organism>
<dbReference type="Pfam" id="PF14242">
    <property type="entry name" value="DUF4342"/>
    <property type="match status" value="1"/>
</dbReference>
<evidence type="ECO:0000313" key="4">
    <source>
        <dbReference type="EMBL" id="MCX7570832.1"/>
    </source>
</evidence>
<feature type="transmembrane region" description="Helical" evidence="2">
    <location>
        <begin position="106"/>
        <end position="128"/>
    </location>
</feature>
<evidence type="ECO:0000259" key="3">
    <source>
        <dbReference type="Pfam" id="PF14242"/>
    </source>
</evidence>
<proteinExistence type="predicted"/>
<gene>
    <name evidence="4" type="ORF">OS242_12770</name>
</gene>
<keyword evidence="5" id="KW-1185">Reference proteome</keyword>
<evidence type="ECO:0000313" key="5">
    <source>
        <dbReference type="Proteomes" id="UP001208017"/>
    </source>
</evidence>
<comment type="caution">
    <text evidence="4">The sequence shown here is derived from an EMBL/GenBank/DDBJ whole genome shotgun (WGS) entry which is preliminary data.</text>
</comment>
<keyword evidence="2" id="KW-0812">Transmembrane</keyword>
<dbReference type="RefSeq" id="WP_267152083.1">
    <property type="nucleotide sequence ID" value="NZ_JAPMLT010000007.1"/>
</dbReference>
<evidence type="ECO:0000256" key="2">
    <source>
        <dbReference type="SAM" id="Phobius"/>
    </source>
</evidence>
<dbReference type="EMBL" id="JAPMLT010000007">
    <property type="protein sequence ID" value="MCX7570832.1"/>
    <property type="molecule type" value="Genomic_DNA"/>
</dbReference>
<feature type="domain" description="DUF4342" evidence="3">
    <location>
        <begin position="64"/>
        <end position="137"/>
    </location>
</feature>
<sequence>MAETTMLEKVDILRSRCRISYRDAYETLERNGGNVIRALIELEDREHAAKPNVLNALPHLPGKVEERITVMGHELMDKLQEIVKTGQNTKIRVMRDGRTVFKVPTAVGAVGALLFPAVTVVATAAAMASRYEIVLDKRPQNQQTEDSDTGHDPVLVNVHTETFDPLDNGHRQINPSISSGKVGSV</sequence>
<protein>
    <submittedName>
        <fullName evidence="4">DUF4342 domain-containing protein</fullName>
    </submittedName>
</protein>